<protein>
    <submittedName>
        <fullName evidence="1">Uncharacterized protein</fullName>
    </submittedName>
</protein>
<dbReference type="AlphaFoldDB" id="A0A8T1LWM7"/>
<evidence type="ECO:0000313" key="2">
    <source>
        <dbReference type="Proteomes" id="UP000286415"/>
    </source>
</evidence>
<evidence type="ECO:0000313" key="1">
    <source>
        <dbReference type="EMBL" id="KAG5440986.1"/>
    </source>
</evidence>
<dbReference type="OrthoDB" id="10540408at2759"/>
<name>A0A8T1LWM7_CLOSI</name>
<dbReference type="Proteomes" id="UP000286415">
    <property type="component" value="Unassembled WGS sequence"/>
</dbReference>
<sequence length="59" mass="6527">MARGIYGVGVALIPKVESSLLDWIPYSNTLQAEAIVRHSPYVPSLIHAVHLFESQVRPV</sequence>
<reference evidence="1 2" key="2">
    <citation type="journal article" date="2021" name="Genomics">
        <title>High-quality reference genome for Clonorchis sinensis.</title>
        <authorList>
            <person name="Young N.D."/>
            <person name="Stroehlein A.J."/>
            <person name="Kinkar L."/>
            <person name="Wang T."/>
            <person name="Sohn W.M."/>
            <person name="Chang B.C.H."/>
            <person name="Kaur P."/>
            <person name="Weisz D."/>
            <person name="Dudchenko O."/>
            <person name="Aiden E.L."/>
            <person name="Korhonen P.K."/>
            <person name="Gasser R.B."/>
        </authorList>
    </citation>
    <scope>NUCLEOTIDE SEQUENCE [LARGE SCALE GENOMIC DNA]</scope>
    <source>
        <strain evidence="1">Cs-k2</strain>
    </source>
</reference>
<proteinExistence type="predicted"/>
<comment type="caution">
    <text evidence="1">The sequence shown here is derived from an EMBL/GenBank/DDBJ whole genome shotgun (WGS) entry which is preliminary data.</text>
</comment>
<dbReference type="EMBL" id="NIRI02000077">
    <property type="protein sequence ID" value="KAG5440986.1"/>
    <property type="molecule type" value="Genomic_DNA"/>
</dbReference>
<gene>
    <name evidence="1" type="ORF">CSKR_202055</name>
</gene>
<reference evidence="1 2" key="1">
    <citation type="journal article" date="2018" name="Biotechnol. Adv.">
        <title>Improved genomic resources and new bioinformatic workflow for the carcinogenic parasite Clonorchis sinensis: Biotechnological implications.</title>
        <authorList>
            <person name="Wang D."/>
            <person name="Korhonen P.K."/>
            <person name="Gasser R.B."/>
            <person name="Young N.D."/>
        </authorList>
    </citation>
    <scope>NUCLEOTIDE SEQUENCE [LARGE SCALE GENOMIC DNA]</scope>
    <source>
        <strain evidence="1">Cs-k2</strain>
    </source>
</reference>
<accession>A0A8T1LWM7</accession>
<keyword evidence="2" id="KW-1185">Reference proteome</keyword>
<organism evidence="1 2">
    <name type="scientific">Clonorchis sinensis</name>
    <name type="common">Chinese liver fluke</name>
    <dbReference type="NCBI Taxonomy" id="79923"/>
    <lineage>
        <taxon>Eukaryota</taxon>
        <taxon>Metazoa</taxon>
        <taxon>Spiralia</taxon>
        <taxon>Lophotrochozoa</taxon>
        <taxon>Platyhelminthes</taxon>
        <taxon>Trematoda</taxon>
        <taxon>Digenea</taxon>
        <taxon>Opisthorchiida</taxon>
        <taxon>Opisthorchiata</taxon>
        <taxon>Opisthorchiidae</taxon>
        <taxon>Clonorchis</taxon>
    </lineage>
</organism>